<evidence type="ECO:0008006" key="3">
    <source>
        <dbReference type="Google" id="ProtNLM"/>
    </source>
</evidence>
<evidence type="ECO:0000313" key="1">
    <source>
        <dbReference type="EMBL" id="PIT14008.1"/>
    </source>
</evidence>
<comment type="caution">
    <text evidence="1">The sequence shown here is derived from an EMBL/GenBank/DDBJ whole genome shotgun (WGS) entry which is preliminary data.</text>
</comment>
<dbReference type="EMBL" id="MDVB01000089">
    <property type="protein sequence ID" value="PIT14008.1"/>
    <property type="molecule type" value="Genomic_DNA"/>
</dbReference>
<proteinExistence type="predicted"/>
<dbReference type="Proteomes" id="UP000231293">
    <property type="component" value="Unassembled WGS sequence"/>
</dbReference>
<accession>A0A2N9WSP7</accession>
<dbReference type="Pfam" id="PF04883">
    <property type="entry name" value="HK97-gp10_like"/>
    <property type="match status" value="1"/>
</dbReference>
<dbReference type="RefSeq" id="WP_100113884.1">
    <property type="nucleotide sequence ID" value="NZ_MDVB01000089.1"/>
</dbReference>
<reference evidence="1 2" key="1">
    <citation type="journal article" date="2017" name="MBio">
        <title>Type VI secretion-mediated competition in the bee gut microbiome.</title>
        <authorList>
            <person name="Steele M.I."/>
            <person name="Kwong W.K."/>
            <person name="Powell J.E."/>
            <person name="Whiteley M."/>
            <person name="Moran N.A."/>
        </authorList>
    </citation>
    <scope>NUCLEOTIDE SEQUENCE [LARGE SCALE GENOMIC DNA]</scope>
    <source>
        <strain evidence="1 2">App2-2</strain>
    </source>
</reference>
<dbReference type="NCBIfam" id="TIGR01725">
    <property type="entry name" value="phge_HK97_gp10"/>
    <property type="match status" value="1"/>
</dbReference>
<protein>
    <recommendedName>
        <fullName evidence="3">Phage protein, HK97 gp10 family</fullName>
    </recommendedName>
</protein>
<dbReference type="AlphaFoldDB" id="A0A2N9WSP7"/>
<gene>
    <name evidence="1" type="ORF">BGI32_08240</name>
</gene>
<dbReference type="InterPro" id="IPR010064">
    <property type="entry name" value="HK97-gp10_tail"/>
</dbReference>
<name>A0A2N9WSP7_9NEIS</name>
<sequence>MAFNFKVNGLERLQKKLRRLGKSVQEDIAKKATGKGAAIIRDEAKNNAYKAPKPYRVYNSDGKGGKTCTVVQPGHVGRSIIMKRIPASERHGLASKHIVTVSNSKEIPKGAKQIATFVEYGINMPQPHPFMRAAYDNKRGEAKKEATKIMLEEVQKEWKK</sequence>
<evidence type="ECO:0000313" key="2">
    <source>
        <dbReference type="Proteomes" id="UP000231293"/>
    </source>
</evidence>
<organism evidence="1 2">
    <name type="scientific">Snodgrassella alvi</name>
    <dbReference type="NCBI Taxonomy" id="1196083"/>
    <lineage>
        <taxon>Bacteria</taxon>
        <taxon>Pseudomonadati</taxon>
        <taxon>Pseudomonadota</taxon>
        <taxon>Betaproteobacteria</taxon>
        <taxon>Neisseriales</taxon>
        <taxon>Neisseriaceae</taxon>
        <taxon>Snodgrassella</taxon>
    </lineage>
</organism>